<protein>
    <submittedName>
        <fullName evidence="1">Uncharacterized protein</fullName>
    </submittedName>
</protein>
<dbReference type="Proteomes" id="UP001253637">
    <property type="component" value="Segment"/>
</dbReference>
<accession>A0A811BQP9</accession>
<sequence>METVARGSRRCGFGQRNWLDLSLLSGSPDDAQRLRMRPHTRHKPVLFFFMRVGRHSKKKSCAFFFNKPARPSTPLARGAGPFCRYKRKKKRPDRRRRAQHAHTQSLLVFSARSWSCVPIAANGTNGRCRMGQCIRACAQGHEVFLGIFPLQKAGE</sequence>
<proteinExistence type="predicted"/>
<dbReference type="EMBL" id="LC625835">
    <property type="protein sequence ID" value="BCU03356.1"/>
    <property type="molecule type" value="Genomic_DNA"/>
</dbReference>
<evidence type="ECO:0000313" key="2">
    <source>
        <dbReference type="Proteomes" id="UP001253637"/>
    </source>
</evidence>
<organism evidence="1 2">
    <name type="scientific">Pandoravirus japonicus</name>
    <dbReference type="NCBI Taxonomy" id="2823154"/>
    <lineage>
        <taxon>Viruses</taxon>
        <taxon>Pandoravirus</taxon>
    </lineage>
</organism>
<evidence type="ECO:0000313" key="1">
    <source>
        <dbReference type="EMBL" id="BCU03356.1"/>
    </source>
</evidence>
<name>A0A811BQP9_9VIRU</name>
<reference evidence="1" key="1">
    <citation type="submission" date="2021-04" db="EMBL/GenBank/DDBJ databases">
        <title>Draft Genome Sequence of Pandoravirus japonicus, Isolated from the Sabaishi River of Niigata, Japan.</title>
        <authorList>
            <person name="Hosokawa N."/>
            <person name="Takahashi H."/>
            <person name="Aoki K."/>
            <person name="Takemura M."/>
        </authorList>
    </citation>
    <scope>NUCLEOTIDE SEQUENCE</scope>
</reference>